<dbReference type="PANTHER" id="PTHR30408:SF12">
    <property type="entry name" value="TYPE I RESTRICTION ENZYME MJAVIII SPECIFICITY SUBUNIT"/>
    <property type="match status" value="1"/>
</dbReference>
<keyword evidence="2" id="KW-0680">Restriction system</keyword>
<evidence type="ECO:0000256" key="1">
    <source>
        <dbReference type="ARBA" id="ARBA00010923"/>
    </source>
</evidence>
<sequence length="189" mass="21186">MQRLINNIAEVRMGYHFRGRVQEEPGGNALVLQIRDVDEDGRFNPDALTPMEIPNLPNHVLSAGDVVFLARGARRYAFLCDVVDHHNIVPAGYFMVLRAKDERVRPGYLAWAINQDRFQALIDSVSSGTAVPQITKGNLTELSIDVPDVQTQDRIAAIDSLMKHERTLMQKLRDRRSALLRAAARGADD</sequence>
<accession>A0A518GBP4</accession>
<dbReference type="KEGG" id="ahel:Q31a_44110"/>
<dbReference type="SUPFAM" id="SSF116734">
    <property type="entry name" value="DNA methylase specificity domain"/>
    <property type="match status" value="1"/>
</dbReference>
<dbReference type="EMBL" id="CP036298">
    <property type="protein sequence ID" value="QDV26041.1"/>
    <property type="molecule type" value="Genomic_DNA"/>
</dbReference>
<protein>
    <recommendedName>
        <fullName evidence="4">Type I restriction modification DNA specificity domain-containing protein</fullName>
    </recommendedName>
</protein>
<dbReference type="AlphaFoldDB" id="A0A518GBP4"/>
<name>A0A518GBP4_9BACT</name>
<dbReference type="PANTHER" id="PTHR30408">
    <property type="entry name" value="TYPE-1 RESTRICTION ENZYME ECOKI SPECIFICITY PROTEIN"/>
    <property type="match status" value="1"/>
</dbReference>
<dbReference type="RefSeq" id="WP_145081895.1">
    <property type="nucleotide sequence ID" value="NZ_CP036298.1"/>
</dbReference>
<evidence type="ECO:0000256" key="3">
    <source>
        <dbReference type="ARBA" id="ARBA00023125"/>
    </source>
</evidence>
<dbReference type="CDD" id="cd16961">
    <property type="entry name" value="RMtype1_S_TRD-CR_like"/>
    <property type="match status" value="1"/>
</dbReference>
<dbReference type="Gene3D" id="3.90.220.20">
    <property type="entry name" value="DNA methylase specificity domains"/>
    <property type="match status" value="1"/>
</dbReference>
<gene>
    <name evidence="5" type="ORF">Q31a_44110</name>
</gene>
<dbReference type="OrthoDB" id="5465337at2"/>
<dbReference type="InterPro" id="IPR000055">
    <property type="entry name" value="Restrct_endonuc_typeI_TRD"/>
</dbReference>
<dbReference type="GO" id="GO:0009307">
    <property type="term" value="P:DNA restriction-modification system"/>
    <property type="evidence" value="ECO:0007669"/>
    <property type="project" value="UniProtKB-KW"/>
</dbReference>
<reference evidence="5 6" key="1">
    <citation type="submission" date="2019-02" db="EMBL/GenBank/DDBJ databases">
        <title>Deep-cultivation of Planctomycetes and their phenomic and genomic characterization uncovers novel biology.</title>
        <authorList>
            <person name="Wiegand S."/>
            <person name="Jogler M."/>
            <person name="Boedeker C."/>
            <person name="Pinto D."/>
            <person name="Vollmers J."/>
            <person name="Rivas-Marin E."/>
            <person name="Kohn T."/>
            <person name="Peeters S.H."/>
            <person name="Heuer A."/>
            <person name="Rast P."/>
            <person name="Oberbeckmann S."/>
            <person name="Bunk B."/>
            <person name="Jeske O."/>
            <person name="Meyerdierks A."/>
            <person name="Storesund J.E."/>
            <person name="Kallscheuer N."/>
            <person name="Luecker S."/>
            <person name="Lage O.M."/>
            <person name="Pohl T."/>
            <person name="Merkel B.J."/>
            <person name="Hornburger P."/>
            <person name="Mueller R.-W."/>
            <person name="Bruemmer F."/>
            <person name="Labrenz M."/>
            <person name="Spormann A.M."/>
            <person name="Op den Camp H."/>
            <person name="Overmann J."/>
            <person name="Amann R."/>
            <person name="Jetten M.S.M."/>
            <person name="Mascher T."/>
            <person name="Medema M.H."/>
            <person name="Devos D.P."/>
            <person name="Kaster A.-K."/>
            <person name="Ovreas L."/>
            <person name="Rohde M."/>
            <person name="Galperin M.Y."/>
            <person name="Jogler C."/>
        </authorList>
    </citation>
    <scope>NUCLEOTIDE SEQUENCE [LARGE SCALE GENOMIC DNA]</scope>
    <source>
        <strain evidence="5 6">Q31a</strain>
    </source>
</reference>
<evidence type="ECO:0000313" key="5">
    <source>
        <dbReference type="EMBL" id="QDV26041.1"/>
    </source>
</evidence>
<evidence type="ECO:0000256" key="2">
    <source>
        <dbReference type="ARBA" id="ARBA00022747"/>
    </source>
</evidence>
<dbReference type="GO" id="GO:0003677">
    <property type="term" value="F:DNA binding"/>
    <property type="evidence" value="ECO:0007669"/>
    <property type="project" value="UniProtKB-KW"/>
</dbReference>
<evidence type="ECO:0000313" key="6">
    <source>
        <dbReference type="Proteomes" id="UP000318017"/>
    </source>
</evidence>
<proteinExistence type="inferred from homology"/>
<keyword evidence="6" id="KW-1185">Reference proteome</keyword>
<evidence type="ECO:0000259" key="4">
    <source>
        <dbReference type="Pfam" id="PF01420"/>
    </source>
</evidence>
<feature type="domain" description="Type I restriction modification DNA specificity" evidence="4">
    <location>
        <begin position="65"/>
        <end position="158"/>
    </location>
</feature>
<dbReference type="InterPro" id="IPR052021">
    <property type="entry name" value="Type-I_RS_S_subunit"/>
</dbReference>
<organism evidence="5 6">
    <name type="scientific">Aureliella helgolandensis</name>
    <dbReference type="NCBI Taxonomy" id="2527968"/>
    <lineage>
        <taxon>Bacteria</taxon>
        <taxon>Pseudomonadati</taxon>
        <taxon>Planctomycetota</taxon>
        <taxon>Planctomycetia</taxon>
        <taxon>Pirellulales</taxon>
        <taxon>Pirellulaceae</taxon>
        <taxon>Aureliella</taxon>
    </lineage>
</organism>
<keyword evidence="3" id="KW-0238">DNA-binding</keyword>
<comment type="similarity">
    <text evidence="1">Belongs to the type-I restriction system S methylase family.</text>
</comment>
<dbReference type="Pfam" id="PF01420">
    <property type="entry name" value="Methylase_S"/>
    <property type="match status" value="1"/>
</dbReference>
<dbReference type="InterPro" id="IPR044946">
    <property type="entry name" value="Restrct_endonuc_typeI_TRD_sf"/>
</dbReference>
<dbReference type="Proteomes" id="UP000318017">
    <property type="component" value="Chromosome"/>
</dbReference>